<dbReference type="Proteomes" id="UP000214365">
    <property type="component" value="Unassembled WGS sequence"/>
</dbReference>
<proteinExistence type="predicted"/>
<feature type="compositionally biased region" description="Low complexity" evidence="1">
    <location>
        <begin position="22"/>
        <end position="38"/>
    </location>
</feature>
<keyword evidence="3" id="KW-1185">Reference proteome</keyword>
<dbReference type="AlphaFoldDB" id="A0A1Q5Q8V5"/>
<organism evidence="2 3">
    <name type="scientific">Talaromyces atroroseus</name>
    <dbReference type="NCBI Taxonomy" id="1441469"/>
    <lineage>
        <taxon>Eukaryota</taxon>
        <taxon>Fungi</taxon>
        <taxon>Dikarya</taxon>
        <taxon>Ascomycota</taxon>
        <taxon>Pezizomycotina</taxon>
        <taxon>Eurotiomycetes</taxon>
        <taxon>Eurotiomycetidae</taxon>
        <taxon>Eurotiales</taxon>
        <taxon>Trichocomaceae</taxon>
        <taxon>Talaromyces</taxon>
        <taxon>Talaromyces sect. Trachyspermi</taxon>
    </lineage>
</organism>
<dbReference type="GeneID" id="31004103"/>
<reference evidence="2 3" key="1">
    <citation type="submission" date="2015-06" db="EMBL/GenBank/DDBJ databases">
        <title>Talaromyces atroroseus IBT 11181 draft genome.</title>
        <authorList>
            <person name="Rasmussen K.B."/>
            <person name="Rasmussen S."/>
            <person name="Petersen B."/>
            <person name="Sicheritz-Ponten T."/>
            <person name="Mortensen U.H."/>
            <person name="Thrane U."/>
        </authorList>
    </citation>
    <scope>NUCLEOTIDE SEQUENCE [LARGE SCALE GENOMIC DNA]</scope>
    <source>
        <strain evidence="2 3">IBT 11181</strain>
    </source>
</reference>
<sequence length="262" mass="29166">MVTEATSYRSPKRKRDEFEFELSPPASPTSTLSVASLPGARLREEEEIGRFSPRTVVAGRLRDLALQEASLNADAPQSIQMVQWRSSSEPLAEHIGLSEEIGQSHIQISPRGSPVRLTEHSSRDAIQLEQHLSKQSSKTTKKSAKVIARDKLPAKSRKKSSPPPSENDPPNSLTWSDSEITGHNPTDPNDDGYGINGIGFKPTAAIAWARSQKRQKQMTDWKIREAKEAREKRRARREGASHINPEHRANGTTHKKVKFNLG</sequence>
<evidence type="ECO:0000313" key="3">
    <source>
        <dbReference type="Proteomes" id="UP000214365"/>
    </source>
</evidence>
<gene>
    <name evidence="2" type="ORF">UA08_04348</name>
</gene>
<dbReference type="OrthoDB" id="5391950at2759"/>
<feature type="compositionally biased region" description="Polar residues" evidence="1">
    <location>
        <begin position="173"/>
        <end position="187"/>
    </location>
</feature>
<protein>
    <submittedName>
        <fullName evidence="2">Uncharacterized protein</fullName>
    </submittedName>
</protein>
<evidence type="ECO:0000313" key="2">
    <source>
        <dbReference type="EMBL" id="OKL60545.1"/>
    </source>
</evidence>
<evidence type="ECO:0000256" key="1">
    <source>
        <dbReference type="SAM" id="MobiDB-lite"/>
    </source>
</evidence>
<comment type="caution">
    <text evidence="2">The sequence shown here is derived from an EMBL/GenBank/DDBJ whole genome shotgun (WGS) entry which is preliminary data.</text>
</comment>
<feature type="compositionally biased region" description="Basic and acidic residues" evidence="1">
    <location>
        <begin position="226"/>
        <end position="249"/>
    </location>
</feature>
<feature type="region of interest" description="Disordered" evidence="1">
    <location>
        <begin position="1"/>
        <end position="39"/>
    </location>
</feature>
<feature type="region of interest" description="Disordered" evidence="1">
    <location>
        <begin position="226"/>
        <end position="262"/>
    </location>
</feature>
<name>A0A1Q5Q8V5_TALAT</name>
<feature type="compositionally biased region" description="Basic residues" evidence="1">
    <location>
        <begin position="253"/>
        <end position="262"/>
    </location>
</feature>
<accession>A0A1Q5Q8V5</accession>
<dbReference type="RefSeq" id="XP_020120666.1">
    <property type="nucleotide sequence ID" value="XM_020266661.1"/>
</dbReference>
<dbReference type="EMBL" id="LFMY01000005">
    <property type="protein sequence ID" value="OKL60545.1"/>
    <property type="molecule type" value="Genomic_DNA"/>
</dbReference>
<feature type="region of interest" description="Disordered" evidence="1">
    <location>
        <begin position="100"/>
        <end position="199"/>
    </location>
</feature>